<name>A0A7H8QF24_9BACL</name>
<sequence length="137" mass="15734">MAMDIEQLPSTKSRITMNTPESINGEIERQIEANVNYFKRQDKETIEKRILHLEEEWDTERVLELNMASIALVSSLLGLAVNKKWMYVSGAVSVFMLQHAIQGWCPPLPLIRKLGVRTVDEINLEKQALQNLLDDEL</sequence>
<dbReference type="AlphaFoldDB" id="A0A7H8QF24"/>
<dbReference type="EMBL" id="CP051177">
    <property type="protein sequence ID" value="QKX52122.1"/>
    <property type="molecule type" value="Genomic_DNA"/>
</dbReference>
<gene>
    <name evidence="2" type="ORF">HF394_16925</name>
</gene>
<keyword evidence="3" id="KW-1185">Reference proteome</keyword>
<evidence type="ECO:0000259" key="1">
    <source>
        <dbReference type="Pfam" id="PF11127"/>
    </source>
</evidence>
<dbReference type="Proteomes" id="UP000509222">
    <property type="component" value="Chromosome"/>
</dbReference>
<evidence type="ECO:0000313" key="3">
    <source>
        <dbReference type="Proteomes" id="UP000509222"/>
    </source>
</evidence>
<reference evidence="3" key="1">
    <citation type="submission" date="2020-06" db="EMBL/GenBank/DDBJ databases">
        <title>Isolation of Planomicrobium glaciei.</title>
        <authorList>
            <person name="Malisova L."/>
            <person name="Safrankova R."/>
            <person name="Jakubu V."/>
            <person name="Spanelova P."/>
        </authorList>
    </citation>
    <scope>NUCLEOTIDE SEQUENCE [LARGE SCALE GENOMIC DNA]</scope>
    <source>
        <strain evidence="3">NRL-ATB46093</strain>
    </source>
</reference>
<proteinExistence type="predicted"/>
<dbReference type="Pfam" id="PF11127">
    <property type="entry name" value="YgaP-like_TM"/>
    <property type="match status" value="1"/>
</dbReference>
<accession>A0A7H8QF24</accession>
<dbReference type="Gene3D" id="6.10.140.1340">
    <property type="match status" value="1"/>
</dbReference>
<evidence type="ECO:0000313" key="2">
    <source>
        <dbReference type="EMBL" id="QKX52122.1"/>
    </source>
</evidence>
<protein>
    <submittedName>
        <fullName evidence="2">DUF2892 domain-containing protein</fullName>
    </submittedName>
</protein>
<dbReference type="InterPro" id="IPR021309">
    <property type="entry name" value="YgaP-like_TM"/>
</dbReference>
<organism evidence="2 3">
    <name type="scientific">Planococcus glaciei</name>
    <dbReference type="NCBI Taxonomy" id="459472"/>
    <lineage>
        <taxon>Bacteria</taxon>
        <taxon>Bacillati</taxon>
        <taxon>Bacillota</taxon>
        <taxon>Bacilli</taxon>
        <taxon>Bacillales</taxon>
        <taxon>Caryophanaceae</taxon>
        <taxon>Planococcus</taxon>
    </lineage>
</organism>
<dbReference type="RefSeq" id="WP_081720629.1">
    <property type="nucleotide sequence ID" value="NZ_CP051177.1"/>
</dbReference>
<feature type="domain" description="Inner membrane protein YgaP-like transmembrane" evidence="1">
    <location>
        <begin position="59"/>
        <end position="111"/>
    </location>
</feature>